<dbReference type="InterPro" id="IPR036179">
    <property type="entry name" value="Ig-like_dom_sf"/>
</dbReference>
<gene>
    <name evidence="5" type="ORF">IRJ41_011724</name>
</gene>
<keyword evidence="1" id="KW-0325">Glycoprotein</keyword>
<dbReference type="SUPFAM" id="SSF48726">
    <property type="entry name" value="Immunoglobulin"/>
    <property type="match status" value="1"/>
</dbReference>
<dbReference type="Pfam" id="PF07654">
    <property type="entry name" value="C1-set"/>
    <property type="match status" value="1"/>
</dbReference>
<dbReference type="InterPro" id="IPR003597">
    <property type="entry name" value="Ig_C1-set"/>
</dbReference>
<dbReference type="InterPro" id="IPR011162">
    <property type="entry name" value="MHC_I/II-like_Ag-recog"/>
</dbReference>
<dbReference type="PANTHER" id="PTHR16675">
    <property type="entry name" value="MHC CLASS I-RELATED"/>
    <property type="match status" value="1"/>
</dbReference>
<keyword evidence="3" id="KW-0472">Membrane</keyword>
<evidence type="ECO:0000259" key="4">
    <source>
        <dbReference type="PROSITE" id="PS50835"/>
    </source>
</evidence>
<dbReference type="EMBL" id="JAFHDT010000422">
    <property type="protein sequence ID" value="KAI7789594.1"/>
    <property type="molecule type" value="Genomic_DNA"/>
</dbReference>
<evidence type="ECO:0000256" key="2">
    <source>
        <dbReference type="ARBA" id="ARBA00023319"/>
    </source>
</evidence>
<dbReference type="SMART" id="SM00407">
    <property type="entry name" value="IGc1"/>
    <property type="match status" value="1"/>
</dbReference>
<dbReference type="PANTHER" id="PTHR16675:SF191">
    <property type="entry name" value="CLASS I HISTOCOMPATIBILITY ANTIGEN, F10 ALPHA CHAIN-LIKE-RELATED"/>
    <property type="match status" value="1"/>
</dbReference>
<sequence length="250" mass="28373">MHASCVLAFQRLVLCELKDNGEPGQMITRDAFEGSTTDELRYIENSFTYQGTLNVTAQVLNIHLEISKWRHEHLYYPFCIKLLKAYLEKRRNQVNRKVTPRVRIIKKTFLNSRGSQVSCLATGFYPRHINLTLFRDGQPVTDDVTGGDLLPNDDGTYQMRKILKISAEEQREKHKYTCTATHVSLDNKLDISLESDHGTPIKPVISSILTVLALLIVTVVAVIIWRKRNAAFKSEYSSASTSQKLVDTAS</sequence>
<organism evidence="5 6">
    <name type="scientific">Triplophysa rosa</name>
    <name type="common">Cave loach</name>
    <dbReference type="NCBI Taxonomy" id="992332"/>
    <lineage>
        <taxon>Eukaryota</taxon>
        <taxon>Metazoa</taxon>
        <taxon>Chordata</taxon>
        <taxon>Craniata</taxon>
        <taxon>Vertebrata</taxon>
        <taxon>Euteleostomi</taxon>
        <taxon>Actinopterygii</taxon>
        <taxon>Neopterygii</taxon>
        <taxon>Teleostei</taxon>
        <taxon>Ostariophysi</taxon>
        <taxon>Cypriniformes</taxon>
        <taxon>Nemacheilidae</taxon>
        <taxon>Triplophysa</taxon>
    </lineage>
</organism>
<keyword evidence="3" id="KW-0812">Transmembrane</keyword>
<dbReference type="GO" id="GO:0009897">
    <property type="term" value="C:external side of plasma membrane"/>
    <property type="evidence" value="ECO:0007669"/>
    <property type="project" value="TreeGrafter"/>
</dbReference>
<dbReference type="SUPFAM" id="SSF54452">
    <property type="entry name" value="MHC antigen-recognition domain"/>
    <property type="match status" value="1"/>
</dbReference>
<dbReference type="PROSITE" id="PS00290">
    <property type="entry name" value="IG_MHC"/>
    <property type="match status" value="1"/>
</dbReference>
<dbReference type="InterPro" id="IPR003006">
    <property type="entry name" value="Ig/MHC_CS"/>
</dbReference>
<dbReference type="GO" id="GO:0006955">
    <property type="term" value="P:immune response"/>
    <property type="evidence" value="ECO:0007669"/>
    <property type="project" value="TreeGrafter"/>
</dbReference>
<dbReference type="InterPro" id="IPR007110">
    <property type="entry name" value="Ig-like_dom"/>
</dbReference>
<dbReference type="Proteomes" id="UP001059041">
    <property type="component" value="Unassembled WGS sequence"/>
</dbReference>
<accession>A0A9W7T4G8</accession>
<keyword evidence="5" id="KW-0675">Receptor</keyword>
<dbReference type="GO" id="GO:0005615">
    <property type="term" value="C:extracellular space"/>
    <property type="evidence" value="ECO:0007669"/>
    <property type="project" value="TreeGrafter"/>
</dbReference>
<dbReference type="InterPro" id="IPR050208">
    <property type="entry name" value="MHC_class-I_related"/>
</dbReference>
<evidence type="ECO:0000256" key="1">
    <source>
        <dbReference type="ARBA" id="ARBA00023180"/>
    </source>
</evidence>
<evidence type="ECO:0000256" key="3">
    <source>
        <dbReference type="SAM" id="Phobius"/>
    </source>
</evidence>
<feature type="transmembrane region" description="Helical" evidence="3">
    <location>
        <begin position="204"/>
        <end position="225"/>
    </location>
</feature>
<comment type="caution">
    <text evidence="5">The sequence shown here is derived from an EMBL/GenBank/DDBJ whole genome shotgun (WGS) entry which is preliminary data.</text>
</comment>
<protein>
    <submittedName>
        <fullName evidence="5">IgG receptor FcRn large subunit p51-like</fullName>
    </submittedName>
</protein>
<name>A0A9W7T4G8_TRIRA</name>
<dbReference type="InterPro" id="IPR037055">
    <property type="entry name" value="MHC_I-like_Ag-recog_sf"/>
</dbReference>
<evidence type="ECO:0000313" key="5">
    <source>
        <dbReference type="EMBL" id="KAI7789594.1"/>
    </source>
</evidence>
<keyword evidence="2" id="KW-0393">Immunoglobulin domain</keyword>
<feature type="domain" description="Ig-like" evidence="4">
    <location>
        <begin position="100"/>
        <end position="192"/>
    </location>
</feature>
<dbReference type="Gene3D" id="3.30.500.10">
    <property type="entry name" value="MHC class I-like antigen recognition-like"/>
    <property type="match status" value="1"/>
</dbReference>
<reference evidence="5" key="1">
    <citation type="submission" date="2021-02" db="EMBL/GenBank/DDBJ databases">
        <title>Comparative genomics reveals that relaxation of natural selection precedes convergent phenotypic evolution of cavefish.</title>
        <authorList>
            <person name="Peng Z."/>
        </authorList>
    </citation>
    <scope>NUCLEOTIDE SEQUENCE</scope>
    <source>
        <tissue evidence="5">Muscle</tissue>
    </source>
</reference>
<dbReference type="Gene3D" id="2.60.40.10">
    <property type="entry name" value="Immunoglobulins"/>
    <property type="match status" value="1"/>
</dbReference>
<keyword evidence="6" id="KW-1185">Reference proteome</keyword>
<dbReference type="AlphaFoldDB" id="A0A9W7T4G8"/>
<dbReference type="InterPro" id="IPR013783">
    <property type="entry name" value="Ig-like_fold"/>
</dbReference>
<keyword evidence="3" id="KW-1133">Transmembrane helix</keyword>
<dbReference type="PROSITE" id="PS50835">
    <property type="entry name" value="IG_LIKE"/>
    <property type="match status" value="1"/>
</dbReference>
<evidence type="ECO:0000313" key="6">
    <source>
        <dbReference type="Proteomes" id="UP001059041"/>
    </source>
</evidence>
<proteinExistence type="predicted"/>